<reference evidence="3 4" key="2">
    <citation type="submission" date="2016-05" db="EMBL/GenBank/DDBJ databases">
        <authorList>
            <person name="Naeem Raeece"/>
        </authorList>
    </citation>
    <scope>NUCLEOTIDE SEQUENCE [LARGE SCALE GENOMIC DNA]</scope>
</reference>
<evidence type="ECO:0000313" key="1">
    <source>
        <dbReference type="EMBL" id="SBS85908.1"/>
    </source>
</evidence>
<dbReference type="Proteomes" id="UP000078560">
    <property type="component" value="Unassembled WGS sequence"/>
</dbReference>
<sequence length="474" mass="54536">MNKYSTSKSILSGKEISKKLSKDTNVTERSIYNKSEKVNTLTNSPKNEITYNINYSTSGGVIAPESVGANVENIANSKSYDSVYFNHIWQNKHFHPHNNNMHIEAHKEMDGCVRSDNRYYPGILEGKLSNANGVNDKGDAYNFYNGNPWNAHYPSNMENYDYLEMDNFSNHFPSVNCLPYGDYSRNNKQLYSAENALSPLYSRYPNVERTERRTPPMKLYHSGCYSKRYPSFCGRTSHFPFDNNECNSLSSPSYESYENEYPYMGSYNFGNMPAQIYYLSREKDEDSFVKKGINCALNGCNLNMNKSHVPKYEYIVQGPQWSHTITNRNNNKFDVFKKITLTVGTYLDDAVNTMIDMLESSYKSLTKRNSTNLYDLYPFYNPDPYYSRKERPTLKTGNNLLDKINSALDGSTLEKHKNLPKNFGRIAIPKTQRTGSKVVDGINSMLDSLLDEPLSYGKYNYFSDKYKNVNSIKQ</sequence>
<gene>
    <name evidence="2" type="ORF">POVCU1_031300</name>
    <name evidence="1" type="ORF">POVCU2_0034110</name>
</gene>
<dbReference type="EMBL" id="FLQV01000573">
    <property type="protein sequence ID" value="SBS96202.1"/>
    <property type="molecule type" value="Genomic_DNA"/>
</dbReference>
<dbReference type="EMBL" id="FLQU01000459">
    <property type="protein sequence ID" value="SBS85908.1"/>
    <property type="molecule type" value="Genomic_DNA"/>
</dbReference>
<dbReference type="Proteomes" id="UP000078546">
    <property type="component" value="Unassembled WGS sequence"/>
</dbReference>
<evidence type="ECO:0000313" key="2">
    <source>
        <dbReference type="EMBL" id="SBS96202.1"/>
    </source>
</evidence>
<dbReference type="VEuPathDB" id="PlasmoDB:PocGH01_12021600"/>
<dbReference type="AlphaFoldDB" id="A0A1A8WV40"/>
<protein>
    <submittedName>
        <fullName evidence="2">Inner membrane complex suture component, putative (ISC1)</fullName>
    </submittedName>
</protein>
<name>A0A1A8WV40_PLAOA</name>
<proteinExistence type="predicted"/>
<accession>A0A1A8WV40</accession>
<reference evidence="2" key="1">
    <citation type="submission" date="2016-05" db="EMBL/GenBank/DDBJ databases">
        <authorList>
            <person name="Lavstsen T."/>
            <person name="Jespersen J.S."/>
        </authorList>
    </citation>
    <scope>NUCLEOTIDE SEQUENCE [LARGE SCALE GENOMIC DNA]</scope>
</reference>
<evidence type="ECO:0000313" key="4">
    <source>
        <dbReference type="Proteomes" id="UP000078560"/>
    </source>
</evidence>
<organism evidence="2 3">
    <name type="scientific">Plasmodium ovale curtisi</name>
    <dbReference type="NCBI Taxonomy" id="864141"/>
    <lineage>
        <taxon>Eukaryota</taxon>
        <taxon>Sar</taxon>
        <taxon>Alveolata</taxon>
        <taxon>Apicomplexa</taxon>
        <taxon>Aconoidasida</taxon>
        <taxon>Haemosporida</taxon>
        <taxon>Plasmodiidae</taxon>
        <taxon>Plasmodium</taxon>
        <taxon>Plasmodium (Plasmodium)</taxon>
    </lineage>
</organism>
<evidence type="ECO:0000313" key="3">
    <source>
        <dbReference type="Proteomes" id="UP000078546"/>
    </source>
</evidence>